<evidence type="ECO:0000256" key="5">
    <source>
        <dbReference type="HAMAP-Rule" id="MF_00532"/>
    </source>
</evidence>
<dbReference type="GO" id="GO:0006412">
    <property type="term" value="P:translation"/>
    <property type="evidence" value="ECO:0007669"/>
    <property type="project" value="UniProtKB-UniRule"/>
</dbReference>
<dbReference type="EMBL" id="LIZT01000005">
    <property type="protein sequence ID" value="KPJ51160.1"/>
    <property type="molecule type" value="Genomic_DNA"/>
</dbReference>
<organism evidence="7 8">
    <name type="scientific">candidate division TA06 bacterium DG_26</name>
    <dbReference type="NCBI Taxonomy" id="1703771"/>
    <lineage>
        <taxon>Bacteria</taxon>
        <taxon>Bacteria division TA06</taxon>
    </lineage>
</organism>
<dbReference type="InterPro" id="IPR014721">
    <property type="entry name" value="Ribsml_uS5_D2-typ_fold_subgr"/>
</dbReference>
<evidence type="ECO:0000313" key="7">
    <source>
        <dbReference type="EMBL" id="KPJ51160.1"/>
    </source>
</evidence>
<evidence type="ECO:0000256" key="4">
    <source>
        <dbReference type="ARBA" id="ARBA00035259"/>
    </source>
</evidence>
<dbReference type="GO" id="GO:0003735">
    <property type="term" value="F:structural constituent of ribosome"/>
    <property type="evidence" value="ECO:0007669"/>
    <property type="project" value="InterPro"/>
</dbReference>
<dbReference type="PATRIC" id="fig|1703771.3.peg.1383"/>
<dbReference type="Gene3D" id="3.30.230.10">
    <property type="match status" value="1"/>
</dbReference>
<dbReference type="GO" id="GO:0003723">
    <property type="term" value="F:RNA binding"/>
    <property type="evidence" value="ECO:0007669"/>
    <property type="project" value="TreeGrafter"/>
</dbReference>
<evidence type="ECO:0000256" key="6">
    <source>
        <dbReference type="RuleBase" id="RU003815"/>
    </source>
</evidence>
<dbReference type="FunFam" id="3.30.230.10:FF:000001">
    <property type="entry name" value="30S ribosomal protein S9"/>
    <property type="match status" value="1"/>
</dbReference>
<dbReference type="PANTHER" id="PTHR21569:SF1">
    <property type="entry name" value="SMALL RIBOSOMAL SUBUNIT PROTEIN US9M"/>
    <property type="match status" value="1"/>
</dbReference>
<evidence type="ECO:0000256" key="3">
    <source>
        <dbReference type="ARBA" id="ARBA00023274"/>
    </source>
</evidence>
<dbReference type="HAMAP" id="MF_00532_B">
    <property type="entry name" value="Ribosomal_uS9_B"/>
    <property type="match status" value="1"/>
</dbReference>
<proteinExistence type="inferred from homology"/>
<evidence type="ECO:0000256" key="2">
    <source>
        <dbReference type="ARBA" id="ARBA00022980"/>
    </source>
</evidence>
<dbReference type="Pfam" id="PF00380">
    <property type="entry name" value="Ribosomal_S9"/>
    <property type="match status" value="1"/>
</dbReference>
<comment type="similarity">
    <text evidence="1 5 6">Belongs to the universal ribosomal protein uS9 family.</text>
</comment>
<comment type="caution">
    <text evidence="7">The sequence shown here is derived from an EMBL/GenBank/DDBJ whole genome shotgun (WGS) entry which is preliminary data.</text>
</comment>
<dbReference type="InterPro" id="IPR020574">
    <property type="entry name" value="Ribosomal_uS9_CS"/>
</dbReference>
<dbReference type="InterPro" id="IPR000754">
    <property type="entry name" value="Ribosomal_uS9"/>
</dbReference>
<dbReference type="SUPFAM" id="SSF54211">
    <property type="entry name" value="Ribosomal protein S5 domain 2-like"/>
    <property type="match status" value="1"/>
</dbReference>
<dbReference type="InterPro" id="IPR020568">
    <property type="entry name" value="Ribosomal_Su5_D2-typ_SF"/>
</dbReference>
<gene>
    <name evidence="5" type="primary">rpsI</name>
    <name evidence="7" type="ORF">AMJ40_00720</name>
</gene>
<evidence type="ECO:0000256" key="1">
    <source>
        <dbReference type="ARBA" id="ARBA00005251"/>
    </source>
</evidence>
<dbReference type="PANTHER" id="PTHR21569">
    <property type="entry name" value="RIBOSOMAL PROTEIN S9"/>
    <property type="match status" value="1"/>
</dbReference>
<dbReference type="PROSITE" id="PS00360">
    <property type="entry name" value="RIBOSOMAL_S9"/>
    <property type="match status" value="1"/>
</dbReference>
<protein>
    <recommendedName>
        <fullName evidence="4 5">Small ribosomal subunit protein uS9</fullName>
    </recommendedName>
</protein>
<dbReference type="Proteomes" id="UP000051124">
    <property type="component" value="Unassembled WGS sequence"/>
</dbReference>
<dbReference type="NCBIfam" id="NF001099">
    <property type="entry name" value="PRK00132.1"/>
    <property type="match status" value="1"/>
</dbReference>
<name>A0A0S7WLY4_UNCT6</name>
<sequence length="128" mass="14575">MDKYCAVGRRKRSVARVRLIPGQGKWLVNSKSPQEYFGRETLIKIAEQPFVVTDSVQKFNVVAEVDGGGISGQAGALQLAIARALTVYDSDCRPKLKKQGLLTRDPREKERMKYGLAKRRKRYQYSKR</sequence>
<evidence type="ECO:0000313" key="8">
    <source>
        <dbReference type="Proteomes" id="UP000051124"/>
    </source>
</evidence>
<reference evidence="7 8" key="1">
    <citation type="journal article" date="2015" name="Microbiome">
        <title>Genomic resolution of linkages in carbon, nitrogen, and sulfur cycling among widespread estuary sediment bacteria.</title>
        <authorList>
            <person name="Baker B.J."/>
            <person name="Lazar C.S."/>
            <person name="Teske A.P."/>
            <person name="Dick G.J."/>
        </authorList>
    </citation>
    <scope>NUCLEOTIDE SEQUENCE [LARGE SCALE GENOMIC DNA]</scope>
    <source>
        <strain evidence="7">DG_26</strain>
    </source>
</reference>
<keyword evidence="2 5" id="KW-0689">Ribosomal protein</keyword>
<dbReference type="InterPro" id="IPR023035">
    <property type="entry name" value="Ribosomal_uS9_bac/plastid"/>
</dbReference>
<keyword evidence="3 5" id="KW-0687">Ribonucleoprotein</keyword>
<dbReference type="GO" id="GO:0022627">
    <property type="term" value="C:cytosolic small ribosomal subunit"/>
    <property type="evidence" value="ECO:0007669"/>
    <property type="project" value="TreeGrafter"/>
</dbReference>
<accession>A0A0S7WLY4</accession>
<dbReference type="AlphaFoldDB" id="A0A0S7WLY4"/>